<evidence type="ECO:0000256" key="1">
    <source>
        <dbReference type="ARBA" id="ARBA00022491"/>
    </source>
</evidence>
<evidence type="ECO:0000313" key="5">
    <source>
        <dbReference type="EMBL" id="AWB26137.1"/>
    </source>
</evidence>
<organism evidence="5 6">
    <name type="scientific">Methylobacterium currus</name>
    <dbReference type="NCBI Taxonomy" id="2051553"/>
    <lineage>
        <taxon>Bacteria</taxon>
        <taxon>Pseudomonadati</taxon>
        <taxon>Pseudomonadota</taxon>
        <taxon>Alphaproteobacteria</taxon>
        <taxon>Hyphomicrobiales</taxon>
        <taxon>Methylobacteriaceae</taxon>
        <taxon>Methylobacterium</taxon>
    </lineage>
</organism>
<reference evidence="5 6" key="1">
    <citation type="submission" date="2018-04" db="EMBL/GenBank/DDBJ databases">
        <title>Methylobacterium sp. PR1016A genome.</title>
        <authorList>
            <person name="Park W."/>
        </authorList>
    </citation>
    <scope>NUCLEOTIDE SEQUENCE [LARGE SCALE GENOMIC DNA]</scope>
    <source>
        <strain evidence="5 6">PR1016A</strain>
        <plasmid evidence="5 6">unnamed1</plasmid>
    </source>
</reference>
<dbReference type="Pfam" id="PF07378">
    <property type="entry name" value="FlbT"/>
    <property type="match status" value="1"/>
</dbReference>
<accession>A0A2R4WX65</accession>
<keyword evidence="6" id="KW-1185">Reference proteome</keyword>
<dbReference type="GO" id="GO:1902209">
    <property type="term" value="P:negative regulation of bacterial-type flagellum assembly"/>
    <property type="evidence" value="ECO:0007669"/>
    <property type="project" value="InterPro"/>
</dbReference>
<name>A0A2R4WX65_9HYPH</name>
<dbReference type="GO" id="GO:0048027">
    <property type="term" value="F:mRNA 5'-UTR binding"/>
    <property type="evidence" value="ECO:0007669"/>
    <property type="project" value="InterPro"/>
</dbReference>
<protein>
    <submittedName>
        <fullName evidence="5">Flagellar protein FlbT</fullName>
    </submittedName>
</protein>
<evidence type="ECO:0000256" key="2">
    <source>
        <dbReference type="ARBA" id="ARBA00022795"/>
    </source>
</evidence>
<dbReference type="Proteomes" id="UP000244755">
    <property type="component" value="Plasmid unnamed1"/>
</dbReference>
<keyword evidence="3" id="KW-0694">RNA-binding</keyword>
<evidence type="ECO:0000313" key="6">
    <source>
        <dbReference type="Proteomes" id="UP000244755"/>
    </source>
</evidence>
<keyword evidence="5" id="KW-0969">Cilium</keyword>
<evidence type="ECO:0000313" key="4">
    <source>
        <dbReference type="EMBL" id="AWB25893.1"/>
    </source>
</evidence>
<gene>
    <name evidence="4" type="ORF">DA075_34300</name>
    <name evidence="5" type="ORF">DA075_35380</name>
</gene>
<dbReference type="OrthoDB" id="8561314at2"/>
<sequence>MTIMPLRLTIMPFETIYINGAIIVNGSSKADIVLKNQCRMLRGSEMISEEEARTPCKRIVYLLQQIHLKEDHSEELRELSSCILELLVHLPGSNKYINNIQNSLDEKKTHAALKHGKALATYEAQVS</sequence>
<keyword evidence="2" id="KW-1005">Bacterial flagellum biogenesis</keyword>
<dbReference type="AlphaFoldDB" id="A0A2R4WX65"/>
<keyword evidence="1" id="KW-0678">Repressor</keyword>
<keyword evidence="5" id="KW-0282">Flagellum</keyword>
<keyword evidence="5" id="KW-0614">Plasmid</keyword>
<dbReference type="GO" id="GO:0044781">
    <property type="term" value="P:bacterial-type flagellum organization"/>
    <property type="evidence" value="ECO:0007669"/>
    <property type="project" value="UniProtKB-KW"/>
</dbReference>
<dbReference type="InterPro" id="IPR009967">
    <property type="entry name" value="Flagellum_FlbT"/>
</dbReference>
<dbReference type="EMBL" id="CP028845">
    <property type="protein sequence ID" value="AWB26137.1"/>
    <property type="molecule type" value="Genomic_DNA"/>
</dbReference>
<dbReference type="EMBL" id="CP028844">
    <property type="protein sequence ID" value="AWB25893.1"/>
    <property type="molecule type" value="Genomic_DNA"/>
</dbReference>
<dbReference type="Proteomes" id="UP000244755">
    <property type="component" value="Chromosome 2"/>
</dbReference>
<proteinExistence type="predicted"/>
<dbReference type="KEGG" id="mee:DA075_34300"/>
<dbReference type="KEGG" id="mee:DA075_35380"/>
<evidence type="ECO:0000256" key="3">
    <source>
        <dbReference type="ARBA" id="ARBA00022884"/>
    </source>
</evidence>
<dbReference type="GO" id="GO:0006402">
    <property type="term" value="P:mRNA catabolic process"/>
    <property type="evidence" value="ECO:0007669"/>
    <property type="project" value="InterPro"/>
</dbReference>
<keyword evidence="5" id="KW-0966">Cell projection</keyword>
<geneLocation type="plasmid" evidence="5 6">
    <name>unnamed1</name>
</geneLocation>